<feature type="compositionally biased region" description="Polar residues" evidence="1">
    <location>
        <begin position="1"/>
        <end position="15"/>
    </location>
</feature>
<dbReference type="SUPFAM" id="SSF57667">
    <property type="entry name" value="beta-beta-alpha zinc fingers"/>
    <property type="match status" value="1"/>
</dbReference>
<dbReference type="EMBL" id="MCGO01000035">
    <property type="protein sequence ID" value="ORY40446.1"/>
    <property type="molecule type" value="Genomic_DNA"/>
</dbReference>
<keyword evidence="3" id="KW-1185">Reference proteome</keyword>
<accession>A0A1Y2C0E0</accession>
<gene>
    <name evidence="2" type="ORF">BCR33DRAFT_719436</name>
</gene>
<feature type="region of interest" description="Disordered" evidence="1">
    <location>
        <begin position="1"/>
        <end position="29"/>
    </location>
</feature>
<dbReference type="Proteomes" id="UP000193642">
    <property type="component" value="Unassembled WGS sequence"/>
</dbReference>
<feature type="compositionally biased region" description="Basic residues" evidence="1">
    <location>
        <begin position="16"/>
        <end position="28"/>
    </location>
</feature>
<dbReference type="InterPro" id="IPR036236">
    <property type="entry name" value="Znf_C2H2_sf"/>
</dbReference>
<organism evidence="2 3">
    <name type="scientific">Rhizoclosmatium globosum</name>
    <dbReference type="NCBI Taxonomy" id="329046"/>
    <lineage>
        <taxon>Eukaryota</taxon>
        <taxon>Fungi</taxon>
        <taxon>Fungi incertae sedis</taxon>
        <taxon>Chytridiomycota</taxon>
        <taxon>Chytridiomycota incertae sedis</taxon>
        <taxon>Chytridiomycetes</taxon>
        <taxon>Chytridiales</taxon>
        <taxon>Chytriomycetaceae</taxon>
        <taxon>Rhizoclosmatium</taxon>
    </lineage>
</organism>
<reference evidence="2 3" key="1">
    <citation type="submission" date="2016-07" db="EMBL/GenBank/DDBJ databases">
        <title>Pervasive Adenine N6-methylation of Active Genes in Fungi.</title>
        <authorList>
            <consortium name="DOE Joint Genome Institute"/>
            <person name="Mondo S.J."/>
            <person name="Dannebaum R.O."/>
            <person name="Kuo R.C."/>
            <person name="Labutti K."/>
            <person name="Haridas S."/>
            <person name="Kuo A."/>
            <person name="Salamov A."/>
            <person name="Ahrendt S.R."/>
            <person name="Lipzen A."/>
            <person name="Sullivan W."/>
            <person name="Andreopoulos W.B."/>
            <person name="Clum A."/>
            <person name="Lindquist E."/>
            <person name="Daum C."/>
            <person name="Ramamoorthy G.K."/>
            <person name="Gryganskyi A."/>
            <person name="Culley D."/>
            <person name="Magnuson J.K."/>
            <person name="James T.Y."/>
            <person name="O'Malley M.A."/>
            <person name="Stajich J.E."/>
            <person name="Spatafora J.W."/>
            <person name="Visel A."/>
            <person name="Grigoriev I.V."/>
        </authorList>
    </citation>
    <scope>NUCLEOTIDE SEQUENCE [LARGE SCALE GENOMIC DNA]</scope>
    <source>
        <strain evidence="2 3">JEL800</strain>
    </source>
</reference>
<evidence type="ECO:0008006" key="4">
    <source>
        <dbReference type="Google" id="ProtNLM"/>
    </source>
</evidence>
<dbReference type="Gene3D" id="3.30.160.60">
    <property type="entry name" value="Classic Zinc Finger"/>
    <property type="match status" value="1"/>
</dbReference>
<evidence type="ECO:0000256" key="1">
    <source>
        <dbReference type="SAM" id="MobiDB-lite"/>
    </source>
</evidence>
<proteinExistence type="predicted"/>
<dbReference type="AlphaFoldDB" id="A0A1Y2C0E0"/>
<name>A0A1Y2C0E0_9FUNG</name>
<dbReference type="OrthoDB" id="2160862at2759"/>
<feature type="non-terminal residue" evidence="2">
    <location>
        <position position="113"/>
    </location>
</feature>
<protein>
    <recommendedName>
        <fullName evidence="4">C2H2-type domain-containing protein</fullName>
    </recommendedName>
</protein>
<evidence type="ECO:0000313" key="2">
    <source>
        <dbReference type="EMBL" id="ORY40446.1"/>
    </source>
</evidence>
<comment type="caution">
    <text evidence="2">The sequence shown here is derived from an EMBL/GenBank/DDBJ whole genome shotgun (WGS) entry which is preliminary data.</text>
</comment>
<sequence>MSDDSPSAFFSTSGHLTRHAANHSGTRKYRCDVPGCSSAFFRPDTLREPDLLTRNPLQSTQRIHAQRIANGLSPAYEVQQPHPPPYPSPPVLASSHPIVIYQNHPPIYLRDTS</sequence>
<evidence type="ECO:0000313" key="3">
    <source>
        <dbReference type="Proteomes" id="UP000193642"/>
    </source>
</evidence>